<feature type="binding site" evidence="6">
    <location>
        <position position="262"/>
    </location>
    <ligand>
        <name>Fe cation</name>
        <dbReference type="ChEBI" id="CHEBI:24875"/>
        <note>catalytic</note>
    </ligand>
</feature>
<dbReference type="GO" id="GO:0035515">
    <property type="term" value="F:oxidative RNA demethylase activity"/>
    <property type="evidence" value="ECO:0007669"/>
    <property type="project" value="TreeGrafter"/>
</dbReference>
<dbReference type="OrthoDB" id="6614653at2759"/>
<keyword evidence="2 6" id="KW-0479">Metal-binding</keyword>
<evidence type="ECO:0000256" key="7">
    <source>
        <dbReference type="SAM" id="MobiDB-lite"/>
    </source>
</evidence>
<dbReference type="PaxDb" id="3827-XP_004506287.1"/>
<sequence length="295" mass="32794">MNDHASPFNHRPLAPSHLQISPPVVVDEDKQSNDKGSKPFDICTPKLNRCVVLKASLFVKNREKRKEMTQTKERTVLRPGMVLLKGYISIRDQIKIVKVIRELGLGDGGFYQPSYDEGAELQLKMMCLGKNWDPQTSRYLDQRPCDGSSPPEIPSEFVDLVNSAVHESNSITKPSNSKPIPSISPDICIVNFYAKNGKLGLHQDKDESEESIRKGLPVVSFSIGDSAEFLYGDESNVAKAKKVVLESGDVLIFGGKSRKVFHGVASIDPNSAPSLLVEETDLRRPGRLNLTFRQY</sequence>
<keyword evidence="3" id="KW-0223">Dioxygenase</keyword>
<name>A0A1S2YL53_CICAR</name>
<dbReference type="RefSeq" id="XP_004506287.1">
    <property type="nucleotide sequence ID" value="XM_004506230.3"/>
</dbReference>
<evidence type="ECO:0000256" key="3">
    <source>
        <dbReference type="ARBA" id="ARBA00022964"/>
    </source>
</evidence>
<dbReference type="GO" id="GO:0008198">
    <property type="term" value="F:ferrous iron binding"/>
    <property type="evidence" value="ECO:0007669"/>
    <property type="project" value="TreeGrafter"/>
</dbReference>
<evidence type="ECO:0000256" key="1">
    <source>
        <dbReference type="ARBA" id="ARBA00007879"/>
    </source>
</evidence>
<dbReference type="Pfam" id="PF13532">
    <property type="entry name" value="2OG-FeII_Oxy_2"/>
    <property type="match status" value="1"/>
</dbReference>
<comment type="similarity">
    <text evidence="1">Belongs to the alkB family.</text>
</comment>
<protein>
    <submittedName>
        <fullName evidence="10">Uncharacterized protein LOC101502779</fullName>
    </submittedName>
</protein>
<dbReference type="InterPro" id="IPR037151">
    <property type="entry name" value="AlkB-like_sf"/>
</dbReference>
<dbReference type="Gene3D" id="2.60.120.590">
    <property type="entry name" value="Alpha-ketoglutarate-dependent dioxygenase AlkB-like"/>
    <property type="match status" value="1"/>
</dbReference>
<dbReference type="PANTHER" id="PTHR16557:SF2">
    <property type="entry name" value="NUCLEIC ACID DIOXYGENASE ALKBH1"/>
    <property type="match status" value="1"/>
</dbReference>
<dbReference type="GO" id="GO:0035513">
    <property type="term" value="P:oxidative RNA demethylation"/>
    <property type="evidence" value="ECO:0007669"/>
    <property type="project" value="TreeGrafter"/>
</dbReference>
<evidence type="ECO:0000313" key="10">
    <source>
        <dbReference type="RefSeq" id="XP_004506287.1"/>
    </source>
</evidence>
<dbReference type="PROSITE" id="PS51471">
    <property type="entry name" value="FE2OG_OXY"/>
    <property type="match status" value="1"/>
</dbReference>
<gene>
    <name evidence="10" type="primary">LOC101502779</name>
</gene>
<dbReference type="GeneID" id="101502779"/>
<dbReference type="GO" id="GO:0035516">
    <property type="term" value="F:broad specificity oxidative DNA demethylase activity"/>
    <property type="evidence" value="ECO:0007669"/>
    <property type="project" value="TreeGrafter"/>
</dbReference>
<feature type="binding site" evidence="6">
    <location>
        <position position="204"/>
    </location>
    <ligand>
        <name>Fe cation</name>
        <dbReference type="ChEBI" id="CHEBI:24875"/>
        <note>catalytic</note>
    </ligand>
</feature>
<proteinExistence type="inferred from homology"/>
<evidence type="ECO:0000256" key="4">
    <source>
        <dbReference type="ARBA" id="ARBA00023002"/>
    </source>
</evidence>
<dbReference type="InterPro" id="IPR004574">
    <property type="entry name" value="Alkb"/>
</dbReference>
<dbReference type="eggNOG" id="KOG2731">
    <property type="taxonomic scope" value="Eukaryota"/>
</dbReference>
<reference evidence="9" key="1">
    <citation type="journal article" date="2013" name="Nat. Biotechnol.">
        <title>Draft genome sequence of chickpea (Cicer arietinum) provides a resource for trait improvement.</title>
        <authorList>
            <person name="Varshney R.K."/>
            <person name="Song C."/>
            <person name="Saxena R.K."/>
            <person name="Azam S."/>
            <person name="Yu S."/>
            <person name="Sharpe A.G."/>
            <person name="Cannon S."/>
            <person name="Baek J."/>
            <person name="Rosen B.D."/>
            <person name="Tar'an B."/>
            <person name="Millan T."/>
            <person name="Zhang X."/>
            <person name="Ramsay L.D."/>
            <person name="Iwata A."/>
            <person name="Wang Y."/>
            <person name="Nelson W."/>
            <person name="Farmer A.D."/>
            <person name="Gaur P.M."/>
            <person name="Soderlund C."/>
            <person name="Penmetsa R.V."/>
            <person name="Xu C."/>
            <person name="Bharti A.K."/>
            <person name="He W."/>
            <person name="Winter P."/>
            <person name="Zhao S."/>
            <person name="Hane J.K."/>
            <person name="Carrasquilla-Garcia N."/>
            <person name="Condie J.A."/>
            <person name="Upadhyaya H.D."/>
            <person name="Luo M.C."/>
            <person name="Thudi M."/>
            <person name="Gowda C.L."/>
            <person name="Singh N.P."/>
            <person name="Lichtenzveig J."/>
            <person name="Gali K.K."/>
            <person name="Rubio J."/>
            <person name="Nadarajan N."/>
            <person name="Dolezel J."/>
            <person name="Bansal K.C."/>
            <person name="Xu X."/>
            <person name="Edwards D."/>
            <person name="Zhang G."/>
            <person name="Kahl G."/>
            <person name="Gil J."/>
            <person name="Singh K.B."/>
            <person name="Datta S.K."/>
            <person name="Jackson S.A."/>
            <person name="Wang J."/>
            <person name="Cook D.R."/>
        </authorList>
    </citation>
    <scope>NUCLEOTIDE SEQUENCE [LARGE SCALE GENOMIC DNA]</scope>
    <source>
        <strain evidence="9">cv. CDC Frontier</strain>
    </source>
</reference>
<dbReference type="SUPFAM" id="SSF51197">
    <property type="entry name" value="Clavaminate synthase-like"/>
    <property type="match status" value="1"/>
</dbReference>
<accession>A0A1S2YL53</accession>
<evidence type="ECO:0000313" key="9">
    <source>
        <dbReference type="Proteomes" id="UP000087171"/>
    </source>
</evidence>
<feature type="region of interest" description="Disordered" evidence="7">
    <location>
        <begin position="1"/>
        <end position="20"/>
    </location>
</feature>
<dbReference type="InterPro" id="IPR027450">
    <property type="entry name" value="AlkB-like"/>
</dbReference>
<keyword evidence="9" id="KW-1185">Reference proteome</keyword>
<evidence type="ECO:0000256" key="5">
    <source>
        <dbReference type="ARBA" id="ARBA00023004"/>
    </source>
</evidence>
<organism evidence="9 10">
    <name type="scientific">Cicer arietinum</name>
    <name type="common">Chickpea</name>
    <name type="synonym">Garbanzo</name>
    <dbReference type="NCBI Taxonomy" id="3827"/>
    <lineage>
        <taxon>Eukaryota</taxon>
        <taxon>Viridiplantae</taxon>
        <taxon>Streptophyta</taxon>
        <taxon>Embryophyta</taxon>
        <taxon>Tracheophyta</taxon>
        <taxon>Spermatophyta</taxon>
        <taxon>Magnoliopsida</taxon>
        <taxon>eudicotyledons</taxon>
        <taxon>Gunneridae</taxon>
        <taxon>Pentapetalae</taxon>
        <taxon>rosids</taxon>
        <taxon>fabids</taxon>
        <taxon>Fabales</taxon>
        <taxon>Fabaceae</taxon>
        <taxon>Papilionoideae</taxon>
        <taxon>50 kb inversion clade</taxon>
        <taxon>NPAAA clade</taxon>
        <taxon>Hologalegina</taxon>
        <taxon>IRL clade</taxon>
        <taxon>Cicereae</taxon>
        <taxon>Cicer</taxon>
    </lineage>
</organism>
<keyword evidence="5 6" id="KW-0408">Iron</keyword>
<evidence type="ECO:0000259" key="8">
    <source>
        <dbReference type="PROSITE" id="PS51471"/>
    </source>
</evidence>
<dbReference type="Proteomes" id="UP000087171">
    <property type="component" value="Chromosome Ca6"/>
</dbReference>
<feature type="domain" description="Fe2OG dioxygenase" evidence="8">
    <location>
        <begin position="184"/>
        <end position="295"/>
    </location>
</feature>
<feature type="binding site" evidence="6">
    <location>
        <position position="202"/>
    </location>
    <ligand>
        <name>Fe cation</name>
        <dbReference type="ChEBI" id="CHEBI:24875"/>
        <note>catalytic</note>
    </ligand>
</feature>
<dbReference type="KEGG" id="cam:101502779"/>
<dbReference type="AlphaFoldDB" id="A0A1S2YL53"/>
<dbReference type="STRING" id="3827.A0A1S2YL53"/>
<comment type="cofactor">
    <cofactor evidence="6">
        <name>Fe(2+)</name>
        <dbReference type="ChEBI" id="CHEBI:29033"/>
    </cofactor>
    <text evidence="6">Binds 1 Fe(2+) ion per subunit.</text>
</comment>
<evidence type="ECO:0000256" key="6">
    <source>
        <dbReference type="PIRSR" id="PIRSR604574-2"/>
    </source>
</evidence>
<dbReference type="InterPro" id="IPR005123">
    <property type="entry name" value="Oxoglu/Fe-dep_dioxygenase_dom"/>
</dbReference>
<keyword evidence="4" id="KW-0560">Oxidoreductase</keyword>
<dbReference type="PANTHER" id="PTHR16557">
    <property type="entry name" value="ALKYLATED DNA REPAIR PROTEIN ALKB-RELATED"/>
    <property type="match status" value="1"/>
</dbReference>
<reference evidence="10" key="2">
    <citation type="submission" date="2025-08" db="UniProtKB">
        <authorList>
            <consortium name="RefSeq"/>
        </authorList>
    </citation>
    <scope>IDENTIFICATION</scope>
    <source>
        <tissue evidence="10">Etiolated seedlings</tissue>
    </source>
</reference>
<dbReference type="GO" id="GO:0005737">
    <property type="term" value="C:cytoplasm"/>
    <property type="evidence" value="ECO:0007669"/>
    <property type="project" value="TreeGrafter"/>
</dbReference>
<evidence type="ECO:0000256" key="2">
    <source>
        <dbReference type="ARBA" id="ARBA00022723"/>
    </source>
</evidence>